<dbReference type="AlphaFoldDB" id="A0A9Q3D4S6"/>
<accession>A0A9Q3D4S6</accession>
<protein>
    <recommendedName>
        <fullName evidence="1">RNase H type-1 domain-containing protein</fullName>
    </recommendedName>
</protein>
<dbReference type="OrthoDB" id="3265515at2759"/>
<comment type="caution">
    <text evidence="2">The sequence shown here is derived from an EMBL/GenBank/DDBJ whole genome shotgun (WGS) entry which is preliminary data.</text>
</comment>
<dbReference type="InterPro" id="IPR036397">
    <property type="entry name" value="RNaseH_sf"/>
</dbReference>
<gene>
    <name evidence="2" type="ORF">O181_034098</name>
</gene>
<dbReference type="InterPro" id="IPR012337">
    <property type="entry name" value="RNaseH-like_sf"/>
</dbReference>
<dbReference type="PROSITE" id="PS50879">
    <property type="entry name" value="RNASE_H_1"/>
    <property type="match status" value="1"/>
</dbReference>
<evidence type="ECO:0000259" key="1">
    <source>
        <dbReference type="PROSITE" id="PS50879"/>
    </source>
</evidence>
<dbReference type="SUPFAM" id="SSF53098">
    <property type="entry name" value="Ribonuclease H-like"/>
    <property type="match status" value="1"/>
</dbReference>
<dbReference type="EMBL" id="AVOT02012548">
    <property type="protein sequence ID" value="MBW0494383.1"/>
    <property type="molecule type" value="Genomic_DNA"/>
</dbReference>
<sequence length="200" mass="22432">MRQTPSPFLKLYRGIKDLTKQHIKLTHNYLHTKLTGPIDNAYKMLIWRELNVSQQTHSSPLNNVLEKDTFLRQHSTRAKTQFPFPIPPWSSQIAGIINLQLIEEQAKSKVLEQIETELAANTLVLFSDGSLILGKGGGAAAILTNMQKRKITYVGGDSIITNFETELMALFLFQQLLVKHIITHGPPQAIAVFSDSQTAL</sequence>
<dbReference type="Proteomes" id="UP000765509">
    <property type="component" value="Unassembled WGS sequence"/>
</dbReference>
<dbReference type="GO" id="GO:0004523">
    <property type="term" value="F:RNA-DNA hybrid ribonuclease activity"/>
    <property type="evidence" value="ECO:0007669"/>
    <property type="project" value="InterPro"/>
</dbReference>
<reference evidence="2" key="1">
    <citation type="submission" date="2021-03" db="EMBL/GenBank/DDBJ databases">
        <title>Draft genome sequence of rust myrtle Austropuccinia psidii MF-1, a brazilian biotype.</title>
        <authorList>
            <person name="Quecine M.C."/>
            <person name="Pachon D.M.R."/>
            <person name="Bonatelli M.L."/>
            <person name="Correr F.H."/>
            <person name="Franceschini L.M."/>
            <person name="Leite T.F."/>
            <person name="Margarido G.R.A."/>
            <person name="Almeida C.A."/>
            <person name="Ferrarezi J.A."/>
            <person name="Labate C.A."/>
        </authorList>
    </citation>
    <scope>NUCLEOTIDE SEQUENCE</scope>
    <source>
        <strain evidence="2">MF-1</strain>
    </source>
</reference>
<name>A0A9Q3D4S6_9BASI</name>
<evidence type="ECO:0000313" key="2">
    <source>
        <dbReference type="EMBL" id="MBW0494383.1"/>
    </source>
</evidence>
<evidence type="ECO:0000313" key="3">
    <source>
        <dbReference type="Proteomes" id="UP000765509"/>
    </source>
</evidence>
<proteinExistence type="predicted"/>
<keyword evidence="3" id="KW-1185">Reference proteome</keyword>
<dbReference type="InterPro" id="IPR002156">
    <property type="entry name" value="RNaseH_domain"/>
</dbReference>
<feature type="domain" description="RNase H type-1" evidence="1">
    <location>
        <begin position="119"/>
        <end position="200"/>
    </location>
</feature>
<organism evidence="2 3">
    <name type="scientific">Austropuccinia psidii MF-1</name>
    <dbReference type="NCBI Taxonomy" id="1389203"/>
    <lineage>
        <taxon>Eukaryota</taxon>
        <taxon>Fungi</taxon>
        <taxon>Dikarya</taxon>
        <taxon>Basidiomycota</taxon>
        <taxon>Pucciniomycotina</taxon>
        <taxon>Pucciniomycetes</taxon>
        <taxon>Pucciniales</taxon>
        <taxon>Sphaerophragmiaceae</taxon>
        <taxon>Austropuccinia</taxon>
    </lineage>
</organism>
<dbReference type="Gene3D" id="3.30.420.10">
    <property type="entry name" value="Ribonuclease H-like superfamily/Ribonuclease H"/>
    <property type="match status" value="1"/>
</dbReference>
<dbReference type="GO" id="GO:0003676">
    <property type="term" value="F:nucleic acid binding"/>
    <property type="evidence" value="ECO:0007669"/>
    <property type="project" value="InterPro"/>
</dbReference>